<dbReference type="InterPro" id="IPR004843">
    <property type="entry name" value="Calcineurin-like_PHP"/>
</dbReference>
<dbReference type="RefSeq" id="WP_342883274.1">
    <property type="nucleotide sequence ID" value="NZ_JBBMQU010000004.1"/>
</dbReference>
<keyword evidence="1" id="KW-0732">Signal</keyword>
<name>A0ABU9TYC0_9GAMM</name>
<dbReference type="InterPro" id="IPR051558">
    <property type="entry name" value="Metallophosphoesterase_PAP"/>
</dbReference>
<evidence type="ECO:0000256" key="2">
    <source>
        <dbReference type="ARBA" id="ARBA00022801"/>
    </source>
</evidence>
<dbReference type="PANTHER" id="PTHR10161">
    <property type="entry name" value="TARTRATE-RESISTANT ACID PHOSPHATASE TYPE 5"/>
    <property type="match status" value="1"/>
</dbReference>
<dbReference type="PANTHER" id="PTHR10161:SF14">
    <property type="entry name" value="TARTRATE-RESISTANT ACID PHOSPHATASE TYPE 5"/>
    <property type="match status" value="1"/>
</dbReference>
<dbReference type="InterPro" id="IPR029052">
    <property type="entry name" value="Metallo-depent_PP-like"/>
</dbReference>
<dbReference type="Gene3D" id="3.60.21.10">
    <property type="match status" value="1"/>
</dbReference>
<feature type="domain" description="Calcineurin-like phosphoesterase" evidence="3">
    <location>
        <begin position="111"/>
        <end position="334"/>
    </location>
</feature>
<sequence>MNKLNTVWLVLSVCLAVSGCTYQNVDKPKKRNIGTADIAFLAFGDGGYHVDYPKIKHLKNPKNKQQFIAAELNDWLEDYRPRAEFDHAPIYVYPGTDIATEQGGAQAVGLAMAQLCKTKACQFAIQLGDNVYPDGADADDGKDDQKRLHDLVYAPLKPLFDVDPNLVVYSALGNHDWKSSRKGVALQTQWMAKQANFYMEEQGYYSYKKGVPGNDVEFFVLDTNMLLAGQTFYEVPLNSDGSEGDEGQAIANGTAELEVHEQHEGPKNGEDLKQLAWLKQGIANSTAKWKLVYGHHILWSIGGTKYSEGHVLRRLLMPTLCKYADGYIAGHEHDLELLTDDCTQYDSGNSQGKLPLIISGAASKMRGKHTPFAQYQARQYPQYDLVWSKSFVWGFSHINLDNEDDQLDVSFYTTARDLSGELQSEAQFSFNKRTQ</sequence>
<keyword evidence="2" id="KW-0378">Hydrolase</keyword>
<keyword evidence="5" id="KW-1185">Reference proteome</keyword>
<dbReference type="SUPFAM" id="SSF56300">
    <property type="entry name" value="Metallo-dependent phosphatases"/>
    <property type="match status" value="1"/>
</dbReference>
<dbReference type="EMBL" id="JBBMQU010000004">
    <property type="protein sequence ID" value="MEM5549738.1"/>
    <property type="molecule type" value="Genomic_DNA"/>
</dbReference>
<reference evidence="4 5" key="1">
    <citation type="submission" date="2024-03" db="EMBL/GenBank/DDBJ databases">
        <title>Community enrichment and isolation of bacterial strains for fucoidan degradation.</title>
        <authorList>
            <person name="Sichert A."/>
        </authorList>
    </citation>
    <scope>NUCLEOTIDE SEQUENCE [LARGE SCALE GENOMIC DNA]</scope>
    <source>
        <strain evidence="4 5">AS81</strain>
    </source>
</reference>
<evidence type="ECO:0000256" key="1">
    <source>
        <dbReference type="ARBA" id="ARBA00022729"/>
    </source>
</evidence>
<dbReference type="PROSITE" id="PS51257">
    <property type="entry name" value="PROKAR_LIPOPROTEIN"/>
    <property type="match status" value="1"/>
</dbReference>
<proteinExistence type="predicted"/>
<evidence type="ECO:0000259" key="3">
    <source>
        <dbReference type="Pfam" id="PF00149"/>
    </source>
</evidence>
<dbReference type="Pfam" id="PF00149">
    <property type="entry name" value="Metallophos"/>
    <property type="match status" value="1"/>
</dbReference>
<gene>
    <name evidence="4" type="ORF">WNY63_03170</name>
</gene>
<accession>A0ABU9TYC0</accession>
<comment type="caution">
    <text evidence="4">The sequence shown here is derived from an EMBL/GenBank/DDBJ whole genome shotgun (WGS) entry which is preliminary data.</text>
</comment>
<dbReference type="Proteomes" id="UP001388366">
    <property type="component" value="Unassembled WGS sequence"/>
</dbReference>
<protein>
    <submittedName>
        <fullName evidence="4">Metallophosphoesterase</fullName>
    </submittedName>
</protein>
<organism evidence="4 5">
    <name type="scientific">Pseudoalteromonas neustonica</name>
    <dbReference type="NCBI Taxonomy" id="1840331"/>
    <lineage>
        <taxon>Bacteria</taxon>
        <taxon>Pseudomonadati</taxon>
        <taxon>Pseudomonadota</taxon>
        <taxon>Gammaproteobacteria</taxon>
        <taxon>Alteromonadales</taxon>
        <taxon>Pseudoalteromonadaceae</taxon>
        <taxon>Pseudoalteromonas</taxon>
    </lineage>
</organism>
<evidence type="ECO:0000313" key="5">
    <source>
        <dbReference type="Proteomes" id="UP001388366"/>
    </source>
</evidence>
<evidence type="ECO:0000313" key="4">
    <source>
        <dbReference type="EMBL" id="MEM5549738.1"/>
    </source>
</evidence>